<name>A0A5N6SX08_ASPPS</name>
<gene>
    <name evidence="2" type="ORF">BDV38DRAFT_244996</name>
</gene>
<proteinExistence type="predicted"/>
<feature type="transmembrane region" description="Helical" evidence="1">
    <location>
        <begin position="59"/>
        <end position="80"/>
    </location>
</feature>
<dbReference type="Proteomes" id="UP000325672">
    <property type="component" value="Unassembled WGS sequence"/>
</dbReference>
<feature type="transmembrane region" description="Helical" evidence="1">
    <location>
        <begin position="20"/>
        <end position="39"/>
    </location>
</feature>
<organism evidence="2 3">
    <name type="scientific">Aspergillus pseudotamarii</name>
    <dbReference type="NCBI Taxonomy" id="132259"/>
    <lineage>
        <taxon>Eukaryota</taxon>
        <taxon>Fungi</taxon>
        <taxon>Dikarya</taxon>
        <taxon>Ascomycota</taxon>
        <taxon>Pezizomycotina</taxon>
        <taxon>Eurotiomycetes</taxon>
        <taxon>Eurotiomycetidae</taxon>
        <taxon>Eurotiales</taxon>
        <taxon>Aspergillaceae</taxon>
        <taxon>Aspergillus</taxon>
        <taxon>Aspergillus subgen. Circumdati</taxon>
    </lineage>
</organism>
<reference evidence="2 3" key="1">
    <citation type="submission" date="2019-04" db="EMBL/GenBank/DDBJ databases">
        <title>Friends and foes A comparative genomics study of 23 Aspergillus species from section Flavi.</title>
        <authorList>
            <consortium name="DOE Joint Genome Institute"/>
            <person name="Kjaerbolling I."/>
            <person name="Vesth T."/>
            <person name="Frisvad J.C."/>
            <person name="Nybo J.L."/>
            <person name="Theobald S."/>
            <person name="Kildgaard S."/>
            <person name="Isbrandt T."/>
            <person name="Kuo A."/>
            <person name="Sato A."/>
            <person name="Lyhne E.K."/>
            <person name="Kogle M.E."/>
            <person name="Wiebenga A."/>
            <person name="Kun R.S."/>
            <person name="Lubbers R.J."/>
            <person name="Makela M.R."/>
            <person name="Barry K."/>
            <person name="Chovatia M."/>
            <person name="Clum A."/>
            <person name="Daum C."/>
            <person name="Haridas S."/>
            <person name="He G."/>
            <person name="LaButti K."/>
            <person name="Lipzen A."/>
            <person name="Mondo S."/>
            <person name="Riley R."/>
            <person name="Salamov A."/>
            <person name="Simmons B.A."/>
            <person name="Magnuson J.K."/>
            <person name="Henrissat B."/>
            <person name="Mortensen U.H."/>
            <person name="Larsen T.O."/>
            <person name="Devries R.P."/>
            <person name="Grigoriev I.V."/>
            <person name="Machida M."/>
            <person name="Baker S.E."/>
            <person name="Andersen M.R."/>
        </authorList>
    </citation>
    <scope>NUCLEOTIDE SEQUENCE [LARGE SCALE GENOMIC DNA]</scope>
    <source>
        <strain evidence="2 3">CBS 117625</strain>
    </source>
</reference>
<keyword evidence="1" id="KW-0812">Transmembrane</keyword>
<keyword evidence="1" id="KW-1133">Transmembrane helix</keyword>
<accession>A0A5N6SX08</accession>
<evidence type="ECO:0000256" key="1">
    <source>
        <dbReference type="SAM" id="Phobius"/>
    </source>
</evidence>
<evidence type="ECO:0000313" key="2">
    <source>
        <dbReference type="EMBL" id="KAE8138270.1"/>
    </source>
</evidence>
<keyword evidence="1" id="KW-0472">Membrane</keyword>
<protein>
    <submittedName>
        <fullName evidence="2">Uncharacterized protein</fullName>
    </submittedName>
</protein>
<evidence type="ECO:0000313" key="3">
    <source>
        <dbReference type="Proteomes" id="UP000325672"/>
    </source>
</evidence>
<keyword evidence="3" id="KW-1185">Reference proteome</keyword>
<dbReference type="GeneID" id="43638619"/>
<dbReference type="EMBL" id="ML743572">
    <property type="protein sequence ID" value="KAE8138270.1"/>
    <property type="molecule type" value="Genomic_DNA"/>
</dbReference>
<dbReference type="AlphaFoldDB" id="A0A5N6SX08"/>
<sequence>MRHRRMESMYRWHTNAETHVLRIGCLARTFTGFLAWLIHDSELRINSMDTPLSLLVLQFFFRGFLRGCYHEAVMVLRVVSKAIYHRCTLR</sequence>
<dbReference type="RefSeq" id="XP_031914333.1">
    <property type="nucleotide sequence ID" value="XM_032054409.1"/>
</dbReference>